<comment type="similarity">
    <text evidence="1">Belongs to the anaerobic coproporphyrinogen-III oxidase family. HemW subfamily.</text>
</comment>
<evidence type="ECO:0000256" key="5">
    <source>
        <dbReference type="ARBA" id="ARBA00022723"/>
    </source>
</evidence>
<feature type="domain" description="Radical SAM core" evidence="10">
    <location>
        <begin position="3"/>
        <end position="242"/>
    </location>
</feature>
<keyword evidence="9" id="KW-0004">4Fe-4S</keyword>
<keyword evidence="9" id="KW-0963">Cytoplasm</keyword>
<dbReference type="InterPro" id="IPR034505">
    <property type="entry name" value="Coproporphyrinogen-III_oxidase"/>
</dbReference>
<dbReference type="PANTHER" id="PTHR13932">
    <property type="entry name" value="COPROPORPHYRINIGEN III OXIDASE"/>
    <property type="match status" value="1"/>
</dbReference>
<dbReference type="OrthoDB" id="9808022at2"/>
<dbReference type="Pfam" id="PF04055">
    <property type="entry name" value="Radical_SAM"/>
    <property type="match status" value="1"/>
</dbReference>
<dbReference type="PANTHER" id="PTHR13932:SF5">
    <property type="entry name" value="RADICAL S-ADENOSYL METHIONINE DOMAIN-CONTAINING PROTEIN 1, MITOCHONDRIAL"/>
    <property type="match status" value="1"/>
</dbReference>
<dbReference type="InterPro" id="IPR006638">
    <property type="entry name" value="Elp3/MiaA/NifB-like_rSAM"/>
</dbReference>
<dbReference type="InterPro" id="IPR013785">
    <property type="entry name" value="Aldolase_TIM"/>
</dbReference>
<dbReference type="InterPro" id="IPR010723">
    <property type="entry name" value="HemN_C"/>
</dbReference>
<evidence type="ECO:0000256" key="7">
    <source>
        <dbReference type="ARBA" id="ARBA00023014"/>
    </source>
</evidence>
<protein>
    <recommendedName>
        <fullName evidence="2 9">Heme chaperone HemW</fullName>
    </recommendedName>
</protein>
<evidence type="ECO:0000259" key="10">
    <source>
        <dbReference type="PROSITE" id="PS51918"/>
    </source>
</evidence>
<keyword evidence="12" id="KW-1185">Reference proteome</keyword>
<dbReference type="InterPro" id="IPR007197">
    <property type="entry name" value="rSAM"/>
</dbReference>
<keyword evidence="4 9" id="KW-0949">S-adenosyl-L-methionine</keyword>
<evidence type="ECO:0000256" key="4">
    <source>
        <dbReference type="ARBA" id="ARBA00022691"/>
    </source>
</evidence>
<evidence type="ECO:0000313" key="12">
    <source>
        <dbReference type="Proteomes" id="UP000243406"/>
    </source>
</evidence>
<evidence type="ECO:0000313" key="11">
    <source>
        <dbReference type="EMBL" id="SKB27498.1"/>
    </source>
</evidence>
<comment type="subcellular location">
    <subcellularLocation>
        <location evidence="9">Cytoplasm</location>
    </subcellularLocation>
</comment>
<evidence type="ECO:0000256" key="3">
    <source>
        <dbReference type="ARBA" id="ARBA00022617"/>
    </source>
</evidence>
<name>A0A1T4ZXN7_9FIRM</name>
<dbReference type="GO" id="GO:0005737">
    <property type="term" value="C:cytoplasm"/>
    <property type="evidence" value="ECO:0007669"/>
    <property type="project" value="UniProtKB-SubCell"/>
</dbReference>
<reference evidence="12" key="1">
    <citation type="submission" date="2017-02" db="EMBL/GenBank/DDBJ databases">
        <authorList>
            <person name="Varghese N."/>
            <person name="Submissions S."/>
        </authorList>
    </citation>
    <scope>NUCLEOTIDE SEQUENCE [LARGE SCALE GENOMIC DNA]</scope>
    <source>
        <strain evidence="12">ATCC 35199</strain>
    </source>
</reference>
<dbReference type="SFLD" id="SFLDF00288">
    <property type="entry name" value="HemN-like__clustered_with_nucl"/>
    <property type="match status" value="1"/>
</dbReference>
<dbReference type="CDD" id="cd01335">
    <property type="entry name" value="Radical_SAM"/>
    <property type="match status" value="1"/>
</dbReference>
<dbReference type="RefSeq" id="WP_079588497.1">
    <property type="nucleotide sequence ID" value="NZ_FUYN01000001.1"/>
</dbReference>
<keyword evidence="6 9" id="KW-0408">Iron</keyword>
<proteinExistence type="inferred from homology"/>
<keyword evidence="3 9" id="KW-0349">Heme</keyword>
<evidence type="ECO:0000256" key="8">
    <source>
        <dbReference type="ARBA" id="ARBA00023186"/>
    </source>
</evidence>
<dbReference type="Pfam" id="PF06969">
    <property type="entry name" value="HemN_C"/>
    <property type="match status" value="1"/>
</dbReference>
<evidence type="ECO:0000256" key="9">
    <source>
        <dbReference type="RuleBase" id="RU364116"/>
    </source>
</evidence>
<dbReference type="SFLD" id="SFLDS00029">
    <property type="entry name" value="Radical_SAM"/>
    <property type="match status" value="2"/>
</dbReference>
<dbReference type="PROSITE" id="PS51918">
    <property type="entry name" value="RADICAL_SAM"/>
    <property type="match status" value="1"/>
</dbReference>
<dbReference type="GO" id="GO:0051539">
    <property type="term" value="F:4 iron, 4 sulfur cluster binding"/>
    <property type="evidence" value="ECO:0007669"/>
    <property type="project" value="UniProtKB-UniRule"/>
</dbReference>
<dbReference type="Proteomes" id="UP000243406">
    <property type="component" value="Unassembled WGS sequence"/>
</dbReference>
<dbReference type="SMART" id="SM00729">
    <property type="entry name" value="Elp3"/>
    <property type="match status" value="1"/>
</dbReference>
<dbReference type="AlphaFoldDB" id="A0A1T4ZXN7"/>
<keyword evidence="5 9" id="KW-0479">Metal-binding</keyword>
<evidence type="ECO:0000256" key="1">
    <source>
        <dbReference type="ARBA" id="ARBA00006100"/>
    </source>
</evidence>
<evidence type="ECO:0000256" key="6">
    <source>
        <dbReference type="ARBA" id="ARBA00023004"/>
    </source>
</evidence>
<sequence length="386" mass="44026">MNYPEKEKLSLYFHIPFCLSKCSYCDFVSFANSTAFHEPYINALLKELLLYKSTIDKNQISTIFIGGGTPTSLSDNLFELLIKSIDEILQLNCNSNNIEYTIEANPKTITSKKAIAMKQYGINRVSLGLQSANEIELKVLNRIHSFKDLEESIDILKAHGISNINIDLMYAIANQTIESFKTSIQKVLALKPDHISCYSLILEEGTALYKLHKENKITFPTEDEDINMYELAVNMLTSAGYEHYEISNFALAGRKCSHNITYWKVKPYLGFGVSSHSFFDNSRYSNTSSIEEYIDLLSKNSLPIESTELIDDTMAFEEWIFLRLRMKEGINFEDINSRFSINFLASYKPKLDKLLNEGLLIYDASKVSLTLKGFELSNYAFLTLLS</sequence>
<keyword evidence="8 9" id="KW-0143">Chaperone</keyword>
<evidence type="ECO:0000256" key="2">
    <source>
        <dbReference type="ARBA" id="ARBA00017228"/>
    </source>
</evidence>
<dbReference type="GO" id="GO:0004109">
    <property type="term" value="F:coproporphyrinogen oxidase activity"/>
    <property type="evidence" value="ECO:0007669"/>
    <property type="project" value="InterPro"/>
</dbReference>
<keyword evidence="7 9" id="KW-0411">Iron-sulfur</keyword>
<organism evidence="11 12">
    <name type="scientific">Acetoanaerobium noterae</name>
    <dbReference type="NCBI Taxonomy" id="745369"/>
    <lineage>
        <taxon>Bacteria</taxon>
        <taxon>Bacillati</taxon>
        <taxon>Bacillota</taxon>
        <taxon>Clostridia</taxon>
        <taxon>Peptostreptococcales</taxon>
        <taxon>Filifactoraceae</taxon>
        <taxon>Acetoanaerobium</taxon>
    </lineage>
</organism>
<dbReference type="SFLD" id="SFLDF00562">
    <property type="entry name" value="HemN-like__clustered_with_heat"/>
    <property type="match status" value="1"/>
</dbReference>
<dbReference type="SUPFAM" id="SSF102114">
    <property type="entry name" value="Radical SAM enzymes"/>
    <property type="match status" value="1"/>
</dbReference>
<dbReference type="SFLD" id="SFLDG01082">
    <property type="entry name" value="B12-binding_domain_containing"/>
    <property type="match status" value="1"/>
</dbReference>
<dbReference type="GO" id="GO:0006779">
    <property type="term" value="P:porphyrin-containing compound biosynthetic process"/>
    <property type="evidence" value="ECO:0007669"/>
    <property type="project" value="InterPro"/>
</dbReference>
<dbReference type="EMBL" id="FUYN01000001">
    <property type="protein sequence ID" value="SKB27498.1"/>
    <property type="molecule type" value="Genomic_DNA"/>
</dbReference>
<dbReference type="InterPro" id="IPR004559">
    <property type="entry name" value="HemW-like"/>
</dbReference>
<dbReference type="SFLD" id="SFLDG01065">
    <property type="entry name" value="anaerobic_coproporphyrinogen-I"/>
    <property type="match status" value="2"/>
</dbReference>
<dbReference type="GO" id="GO:0046872">
    <property type="term" value="F:metal ion binding"/>
    <property type="evidence" value="ECO:0007669"/>
    <property type="project" value="UniProtKB-UniRule"/>
</dbReference>
<comment type="function">
    <text evidence="9">Probably acts as a heme chaperone, transferring heme to an unknown acceptor. Binds one molecule of heme per monomer, possibly covalently. Binds 1 [4Fe-4S] cluster. The cluster is coordinated with 3 cysteines and an exchangeable S-adenosyl-L-methionine.</text>
</comment>
<gene>
    <name evidence="11" type="ORF">SAMN02745120_0521</name>
</gene>
<accession>A0A1T4ZXN7</accession>
<dbReference type="Gene3D" id="3.20.20.70">
    <property type="entry name" value="Aldolase class I"/>
    <property type="match status" value="1"/>
</dbReference>
<dbReference type="NCBIfam" id="TIGR00539">
    <property type="entry name" value="hemN_rel"/>
    <property type="match status" value="1"/>
</dbReference>
<dbReference type="InterPro" id="IPR058240">
    <property type="entry name" value="rSAM_sf"/>
</dbReference>